<keyword evidence="1" id="KW-0812">Transmembrane</keyword>
<keyword evidence="1" id="KW-0472">Membrane</keyword>
<evidence type="ECO:0000313" key="3">
    <source>
        <dbReference type="Proteomes" id="UP001286313"/>
    </source>
</evidence>
<evidence type="ECO:0000256" key="1">
    <source>
        <dbReference type="SAM" id="Phobius"/>
    </source>
</evidence>
<proteinExistence type="predicted"/>
<organism evidence="2 3">
    <name type="scientific">Petrolisthes cinctipes</name>
    <name type="common">Flat porcelain crab</name>
    <dbReference type="NCBI Taxonomy" id="88211"/>
    <lineage>
        <taxon>Eukaryota</taxon>
        <taxon>Metazoa</taxon>
        <taxon>Ecdysozoa</taxon>
        <taxon>Arthropoda</taxon>
        <taxon>Crustacea</taxon>
        <taxon>Multicrustacea</taxon>
        <taxon>Malacostraca</taxon>
        <taxon>Eumalacostraca</taxon>
        <taxon>Eucarida</taxon>
        <taxon>Decapoda</taxon>
        <taxon>Pleocyemata</taxon>
        <taxon>Anomura</taxon>
        <taxon>Galatheoidea</taxon>
        <taxon>Porcellanidae</taxon>
        <taxon>Petrolisthes</taxon>
    </lineage>
</organism>
<name>A0AAE1GCU0_PETCI</name>
<keyword evidence="3" id="KW-1185">Reference proteome</keyword>
<dbReference type="AlphaFoldDB" id="A0AAE1GCU0"/>
<gene>
    <name evidence="2" type="ORF">Pcinc_006477</name>
</gene>
<accession>A0AAE1GCU0</accession>
<sequence length="66" mass="7278">MQLTWARGYIEVMEPRSAEGEVSVWAPSAVFSLGSLVATAVVFFLPETTNKNMPQGINDEEKDNDC</sequence>
<protein>
    <submittedName>
        <fullName evidence="2">Uncharacterized protein</fullName>
    </submittedName>
</protein>
<dbReference type="Proteomes" id="UP001286313">
    <property type="component" value="Unassembled WGS sequence"/>
</dbReference>
<evidence type="ECO:0000313" key="2">
    <source>
        <dbReference type="EMBL" id="KAK3889505.1"/>
    </source>
</evidence>
<comment type="caution">
    <text evidence="2">The sequence shown here is derived from an EMBL/GenBank/DDBJ whole genome shotgun (WGS) entry which is preliminary data.</text>
</comment>
<keyword evidence="1" id="KW-1133">Transmembrane helix</keyword>
<feature type="transmembrane region" description="Helical" evidence="1">
    <location>
        <begin position="24"/>
        <end position="45"/>
    </location>
</feature>
<dbReference type="EMBL" id="JAWQEG010000481">
    <property type="protein sequence ID" value="KAK3889505.1"/>
    <property type="molecule type" value="Genomic_DNA"/>
</dbReference>
<reference evidence="2" key="1">
    <citation type="submission" date="2023-10" db="EMBL/GenBank/DDBJ databases">
        <title>Genome assemblies of two species of porcelain crab, Petrolisthes cinctipes and Petrolisthes manimaculis (Anomura: Porcellanidae).</title>
        <authorList>
            <person name="Angst P."/>
        </authorList>
    </citation>
    <scope>NUCLEOTIDE SEQUENCE</scope>
    <source>
        <strain evidence="2">PB745_01</strain>
        <tissue evidence="2">Gill</tissue>
    </source>
</reference>